<sequence>MPNAHALLSREQGGLGVEKNIVTLCMHCHRMYDQGSNEQKKAYALKVGRPVIDDFIKAYLESIYEEISIDEIKYRPLWQTR</sequence>
<dbReference type="Proteomes" id="UP000260721">
    <property type="component" value="Unassembled WGS sequence"/>
</dbReference>
<dbReference type="EMBL" id="QUSK01000021">
    <property type="protein sequence ID" value="RGD74851.1"/>
    <property type="molecule type" value="Genomic_DNA"/>
</dbReference>
<dbReference type="AlphaFoldDB" id="A0A3E3DZW4"/>
<evidence type="ECO:0000313" key="2">
    <source>
        <dbReference type="Proteomes" id="UP000260721"/>
    </source>
</evidence>
<gene>
    <name evidence="1" type="ORF">DXC78_09440</name>
</gene>
<reference evidence="1 2" key="1">
    <citation type="submission" date="2018-08" db="EMBL/GenBank/DDBJ databases">
        <title>A genome reference for cultivated species of the human gut microbiota.</title>
        <authorList>
            <person name="Zou Y."/>
            <person name="Xue W."/>
            <person name="Luo G."/>
        </authorList>
    </citation>
    <scope>NUCLEOTIDE SEQUENCE [LARGE SCALE GENOMIC DNA]</scope>
    <source>
        <strain evidence="1 2">TF08-11</strain>
    </source>
</reference>
<accession>A0A3E3DZW4</accession>
<comment type="caution">
    <text evidence="1">The sequence shown here is derived from an EMBL/GenBank/DDBJ whole genome shotgun (WGS) entry which is preliminary data.</text>
</comment>
<proteinExistence type="predicted"/>
<name>A0A3E3DZW4_9FIRM</name>
<evidence type="ECO:0008006" key="3">
    <source>
        <dbReference type="Google" id="ProtNLM"/>
    </source>
</evidence>
<protein>
    <recommendedName>
        <fullName evidence="3">HNH domain-containing protein</fullName>
    </recommendedName>
</protein>
<organism evidence="1 2">
    <name type="scientific">Faecalicoccus pleomorphus</name>
    <dbReference type="NCBI Taxonomy" id="1323"/>
    <lineage>
        <taxon>Bacteria</taxon>
        <taxon>Bacillati</taxon>
        <taxon>Bacillota</taxon>
        <taxon>Erysipelotrichia</taxon>
        <taxon>Erysipelotrichales</taxon>
        <taxon>Erysipelotrichaceae</taxon>
        <taxon>Faecalicoccus</taxon>
    </lineage>
</organism>
<evidence type="ECO:0000313" key="1">
    <source>
        <dbReference type="EMBL" id="RGD74851.1"/>
    </source>
</evidence>